<accession>A0A5B7K564</accession>
<reference evidence="1 2" key="1">
    <citation type="submission" date="2019-05" db="EMBL/GenBank/DDBJ databases">
        <title>Another draft genome of Portunus trituberculatus and its Hox gene families provides insights of decapod evolution.</title>
        <authorList>
            <person name="Jeong J.-H."/>
            <person name="Song I."/>
            <person name="Kim S."/>
            <person name="Choi T."/>
            <person name="Kim D."/>
            <person name="Ryu S."/>
            <person name="Kim W."/>
        </authorList>
    </citation>
    <scope>NUCLEOTIDE SEQUENCE [LARGE SCALE GENOMIC DNA]</scope>
    <source>
        <tissue evidence="1">Muscle</tissue>
    </source>
</reference>
<dbReference type="Proteomes" id="UP000324222">
    <property type="component" value="Unassembled WGS sequence"/>
</dbReference>
<sequence>MHPPTPVPPSALSHLHHLHLLPTFPPHLLSVDVAQTDAHLSCNTIPTSGTLYPLSSPFVAPFPFHLLYAPSLFSLPPFHIIPSPFFAFTYIPYVLEGGN</sequence>
<proteinExistence type="predicted"/>
<comment type="caution">
    <text evidence="1">The sequence shown here is derived from an EMBL/GenBank/DDBJ whole genome shotgun (WGS) entry which is preliminary data.</text>
</comment>
<organism evidence="1 2">
    <name type="scientific">Portunus trituberculatus</name>
    <name type="common">Swimming crab</name>
    <name type="synonym">Neptunus trituberculatus</name>
    <dbReference type="NCBI Taxonomy" id="210409"/>
    <lineage>
        <taxon>Eukaryota</taxon>
        <taxon>Metazoa</taxon>
        <taxon>Ecdysozoa</taxon>
        <taxon>Arthropoda</taxon>
        <taxon>Crustacea</taxon>
        <taxon>Multicrustacea</taxon>
        <taxon>Malacostraca</taxon>
        <taxon>Eumalacostraca</taxon>
        <taxon>Eucarida</taxon>
        <taxon>Decapoda</taxon>
        <taxon>Pleocyemata</taxon>
        <taxon>Brachyura</taxon>
        <taxon>Eubrachyura</taxon>
        <taxon>Portunoidea</taxon>
        <taxon>Portunidae</taxon>
        <taxon>Portuninae</taxon>
        <taxon>Portunus</taxon>
    </lineage>
</organism>
<dbReference type="AlphaFoldDB" id="A0A5B7K564"/>
<evidence type="ECO:0000313" key="1">
    <source>
        <dbReference type="EMBL" id="MPD02016.1"/>
    </source>
</evidence>
<protein>
    <submittedName>
        <fullName evidence="1">Uncharacterized protein</fullName>
    </submittedName>
</protein>
<name>A0A5B7K564_PORTR</name>
<evidence type="ECO:0000313" key="2">
    <source>
        <dbReference type="Proteomes" id="UP000324222"/>
    </source>
</evidence>
<keyword evidence="2" id="KW-1185">Reference proteome</keyword>
<dbReference type="EMBL" id="VSRR010129576">
    <property type="protein sequence ID" value="MPD02016.1"/>
    <property type="molecule type" value="Genomic_DNA"/>
</dbReference>
<gene>
    <name evidence="1" type="ORF">E2C01_097570</name>
</gene>